<accession>A0AA38HML7</accession>
<protein>
    <submittedName>
        <fullName evidence="2">Uncharacterized protein</fullName>
    </submittedName>
</protein>
<evidence type="ECO:0000313" key="3">
    <source>
        <dbReference type="Proteomes" id="UP001168821"/>
    </source>
</evidence>
<proteinExistence type="predicted"/>
<gene>
    <name evidence="2" type="ORF">Zmor_003401</name>
</gene>
<dbReference type="Proteomes" id="UP001168821">
    <property type="component" value="Unassembled WGS sequence"/>
</dbReference>
<organism evidence="2 3">
    <name type="scientific">Zophobas morio</name>
    <dbReference type="NCBI Taxonomy" id="2755281"/>
    <lineage>
        <taxon>Eukaryota</taxon>
        <taxon>Metazoa</taxon>
        <taxon>Ecdysozoa</taxon>
        <taxon>Arthropoda</taxon>
        <taxon>Hexapoda</taxon>
        <taxon>Insecta</taxon>
        <taxon>Pterygota</taxon>
        <taxon>Neoptera</taxon>
        <taxon>Endopterygota</taxon>
        <taxon>Coleoptera</taxon>
        <taxon>Polyphaga</taxon>
        <taxon>Cucujiformia</taxon>
        <taxon>Tenebrionidae</taxon>
        <taxon>Zophobas</taxon>
    </lineage>
</organism>
<sequence>MRGMQYLSGVSQFAKGGRRQFALILILVGKFECGGESFVLAMRFLKIRQVRLRRSFGVVGSAVVPVGNRVGVAPPGLSVCRVRWWCVLAAVARIGIPGRGARTGGVSILFRCGVDLLSTVRAPSGVRKSSVGEVLQLVCLPRLGPLKWPVWFRE</sequence>
<keyword evidence="1" id="KW-0472">Membrane</keyword>
<reference evidence="2" key="1">
    <citation type="journal article" date="2023" name="G3 (Bethesda)">
        <title>Whole genome assemblies of Zophobas morio and Tenebrio molitor.</title>
        <authorList>
            <person name="Kaur S."/>
            <person name="Stinson S.A."/>
            <person name="diCenzo G.C."/>
        </authorList>
    </citation>
    <scope>NUCLEOTIDE SEQUENCE</scope>
    <source>
        <strain evidence="2">QUZm001</strain>
    </source>
</reference>
<evidence type="ECO:0000313" key="2">
    <source>
        <dbReference type="EMBL" id="KAJ3640084.1"/>
    </source>
</evidence>
<comment type="caution">
    <text evidence="2">The sequence shown here is derived from an EMBL/GenBank/DDBJ whole genome shotgun (WGS) entry which is preliminary data.</text>
</comment>
<dbReference type="AlphaFoldDB" id="A0AA38HML7"/>
<keyword evidence="1" id="KW-1133">Transmembrane helix</keyword>
<keyword evidence="3" id="KW-1185">Reference proteome</keyword>
<dbReference type="EMBL" id="JALNTZ010000010">
    <property type="protein sequence ID" value="KAJ3640084.1"/>
    <property type="molecule type" value="Genomic_DNA"/>
</dbReference>
<keyword evidence="1" id="KW-0812">Transmembrane</keyword>
<name>A0AA38HML7_9CUCU</name>
<feature type="transmembrane region" description="Helical" evidence="1">
    <location>
        <begin position="20"/>
        <end position="45"/>
    </location>
</feature>
<evidence type="ECO:0000256" key="1">
    <source>
        <dbReference type="SAM" id="Phobius"/>
    </source>
</evidence>